<evidence type="ECO:0000256" key="1">
    <source>
        <dbReference type="ARBA" id="ARBA00008903"/>
    </source>
</evidence>
<proteinExistence type="inferred from homology"/>
<name>A0A8T0GPD8_CERPU</name>
<dbReference type="FunFam" id="3.40.50.720:FF:000311">
    <property type="entry name" value="Ornithine cyclodeaminase"/>
    <property type="match status" value="1"/>
</dbReference>
<dbReference type="PIRSF" id="PIRSF001439">
    <property type="entry name" value="CryM"/>
    <property type="match status" value="1"/>
</dbReference>
<dbReference type="NCBIfam" id="NF004793">
    <property type="entry name" value="PRK06141.1"/>
    <property type="match status" value="1"/>
</dbReference>
<comment type="caution">
    <text evidence="2">The sequence shown here is derived from an EMBL/GenBank/DDBJ whole genome shotgun (WGS) entry which is preliminary data.</text>
</comment>
<sequence>MEDALVITAPRIRQIVTYPLLIERLRGAYSEFSSFTIPPTARHAIATSGSPQQGQSPSPSLLLMPAWGASPKCPYLLVKSVTVFPENGSQGLPAVAGTYVLSSLETGKQLAVMDGTELILWRTACTSALAADYLARMDVKVMLMVGAGALAPHLIKAHLAIRPTVETILIYNRTHANAEKLVQHLKASPLVSGRRVEAVTDLEVAVRASDLISCATLSCEPLVLGAWLSPGTHLDMVGSFTPSMRECDDKCVQRCRIVVDSAHAIDSSGDLVQPLEGKAIAREQIAGTLAELVQGSVMKRASEDEITMYKSVGCTVGDLAAAQIVYEEAISS</sequence>
<dbReference type="SUPFAM" id="SSF51735">
    <property type="entry name" value="NAD(P)-binding Rossmann-fold domains"/>
    <property type="match status" value="1"/>
</dbReference>
<dbReference type="InterPro" id="IPR003462">
    <property type="entry name" value="ODC_Mu_crystall"/>
</dbReference>
<dbReference type="Proteomes" id="UP000822688">
    <property type="component" value="Chromosome 9"/>
</dbReference>
<keyword evidence="3" id="KW-1185">Reference proteome</keyword>
<dbReference type="GO" id="GO:0016491">
    <property type="term" value="F:oxidoreductase activity"/>
    <property type="evidence" value="ECO:0007669"/>
    <property type="project" value="UniProtKB-ARBA"/>
</dbReference>
<organism evidence="2 3">
    <name type="scientific">Ceratodon purpureus</name>
    <name type="common">Fire moss</name>
    <name type="synonym">Dicranum purpureum</name>
    <dbReference type="NCBI Taxonomy" id="3225"/>
    <lineage>
        <taxon>Eukaryota</taxon>
        <taxon>Viridiplantae</taxon>
        <taxon>Streptophyta</taxon>
        <taxon>Embryophyta</taxon>
        <taxon>Bryophyta</taxon>
        <taxon>Bryophytina</taxon>
        <taxon>Bryopsida</taxon>
        <taxon>Dicranidae</taxon>
        <taxon>Pseudoditrichales</taxon>
        <taxon>Ditrichaceae</taxon>
        <taxon>Ceratodon</taxon>
    </lineage>
</organism>
<protein>
    <submittedName>
        <fullName evidence="2">Uncharacterized protein</fullName>
    </submittedName>
</protein>
<dbReference type="InterPro" id="IPR023401">
    <property type="entry name" value="ODC_N"/>
</dbReference>
<dbReference type="InterPro" id="IPR036291">
    <property type="entry name" value="NAD(P)-bd_dom_sf"/>
</dbReference>
<accession>A0A8T0GPD8</accession>
<gene>
    <name evidence="2" type="ORF">KC19_9G066400</name>
</gene>
<reference evidence="2" key="1">
    <citation type="submission" date="2020-06" db="EMBL/GenBank/DDBJ databases">
        <title>WGS assembly of Ceratodon purpureus strain R40.</title>
        <authorList>
            <person name="Carey S.B."/>
            <person name="Jenkins J."/>
            <person name="Shu S."/>
            <person name="Lovell J.T."/>
            <person name="Sreedasyam A."/>
            <person name="Maumus F."/>
            <person name="Tiley G.P."/>
            <person name="Fernandez-Pozo N."/>
            <person name="Barry K."/>
            <person name="Chen C."/>
            <person name="Wang M."/>
            <person name="Lipzen A."/>
            <person name="Daum C."/>
            <person name="Saski C.A."/>
            <person name="Payton A.C."/>
            <person name="Mcbreen J.C."/>
            <person name="Conrad R.E."/>
            <person name="Kollar L.M."/>
            <person name="Olsson S."/>
            <person name="Huttunen S."/>
            <person name="Landis J.B."/>
            <person name="Wickett N.J."/>
            <person name="Johnson M.G."/>
            <person name="Rensing S.A."/>
            <person name="Grimwood J."/>
            <person name="Schmutz J."/>
            <person name="Mcdaniel S.F."/>
        </authorList>
    </citation>
    <scope>NUCLEOTIDE SEQUENCE</scope>
    <source>
        <strain evidence="2">R40</strain>
    </source>
</reference>
<dbReference type="GO" id="GO:0019752">
    <property type="term" value="P:carboxylic acid metabolic process"/>
    <property type="evidence" value="ECO:0007669"/>
    <property type="project" value="UniProtKB-ARBA"/>
</dbReference>
<dbReference type="Gene3D" id="3.30.1780.10">
    <property type="entry name" value="ornithine cyclodeaminase, domain 1"/>
    <property type="match status" value="1"/>
</dbReference>
<dbReference type="EMBL" id="CM026430">
    <property type="protein sequence ID" value="KAG0561461.1"/>
    <property type="molecule type" value="Genomic_DNA"/>
</dbReference>
<dbReference type="AlphaFoldDB" id="A0A8T0GPD8"/>
<dbReference type="Pfam" id="PF02423">
    <property type="entry name" value="OCD_Mu_crystall"/>
    <property type="match status" value="1"/>
</dbReference>
<comment type="similarity">
    <text evidence="1">Belongs to the ornithine cyclodeaminase/mu-crystallin family.</text>
</comment>
<dbReference type="GO" id="GO:0005737">
    <property type="term" value="C:cytoplasm"/>
    <property type="evidence" value="ECO:0007669"/>
    <property type="project" value="TreeGrafter"/>
</dbReference>
<evidence type="ECO:0000313" key="2">
    <source>
        <dbReference type="EMBL" id="KAG0561461.1"/>
    </source>
</evidence>
<dbReference type="PANTHER" id="PTHR13812:SF19">
    <property type="entry name" value="KETIMINE REDUCTASE MU-CRYSTALLIN"/>
    <property type="match status" value="1"/>
</dbReference>
<dbReference type="PANTHER" id="PTHR13812">
    <property type="entry name" value="KETIMINE REDUCTASE MU-CRYSTALLIN"/>
    <property type="match status" value="1"/>
</dbReference>
<evidence type="ECO:0000313" key="3">
    <source>
        <dbReference type="Proteomes" id="UP000822688"/>
    </source>
</evidence>
<dbReference type="Gene3D" id="3.40.50.720">
    <property type="entry name" value="NAD(P)-binding Rossmann-like Domain"/>
    <property type="match status" value="1"/>
</dbReference>